<dbReference type="Gene3D" id="3.20.70.20">
    <property type="match status" value="1"/>
</dbReference>
<evidence type="ECO:0000313" key="3">
    <source>
        <dbReference type="Proteomes" id="UP001165679"/>
    </source>
</evidence>
<reference evidence="2" key="1">
    <citation type="submission" date="2022-09" db="EMBL/GenBank/DDBJ databases">
        <title>Rhodovastum sp. nov. RN2-1 isolated from soil in Seongnam, South Korea.</title>
        <authorList>
            <person name="Le N.T."/>
        </authorList>
    </citation>
    <scope>NUCLEOTIDE SEQUENCE</scope>
    <source>
        <strain evidence="2">RN2-1</strain>
    </source>
</reference>
<reference evidence="2" key="2">
    <citation type="submission" date="2022-10" db="EMBL/GenBank/DDBJ databases">
        <authorList>
            <person name="Trinh H.N."/>
        </authorList>
    </citation>
    <scope>NUCLEOTIDE SEQUENCE</scope>
    <source>
        <strain evidence="2">RN2-1</strain>
    </source>
</reference>
<proteinExistence type="predicted"/>
<keyword evidence="3" id="KW-1185">Reference proteome</keyword>
<evidence type="ECO:0000259" key="1">
    <source>
        <dbReference type="Pfam" id="PF02867"/>
    </source>
</evidence>
<dbReference type="RefSeq" id="WP_264713947.1">
    <property type="nucleotide sequence ID" value="NZ_JAPDNT010000007.1"/>
</dbReference>
<dbReference type="EMBL" id="JAPDNT010000007">
    <property type="protein sequence ID" value="MCW3475255.1"/>
    <property type="molecule type" value="Genomic_DNA"/>
</dbReference>
<comment type="caution">
    <text evidence="2">The sequence shown here is derived from an EMBL/GenBank/DDBJ whole genome shotgun (WGS) entry which is preliminary data.</text>
</comment>
<dbReference type="Proteomes" id="UP001165679">
    <property type="component" value="Unassembled WGS sequence"/>
</dbReference>
<dbReference type="AlphaFoldDB" id="A0AA41YRN1"/>
<dbReference type="Pfam" id="PF02867">
    <property type="entry name" value="Ribonuc_red_lgC"/>
    <property type="match status" value="1"/>
</dbReference>
<sequence length="82" mass="8611">MQAVLQAHVDNAISKTIHVPAETPFEAFAGVYERAYEKGLKGCTTFRPAAGVEAVLGPVAERAAPCGADASLKRIARAAESR</sequence>
<feature type="domain" description="Ribonucleotide reductase large subunit C-terminal" evidence="1">
    <location>
        <begin position="1"/>
        <end position="45"/>
    </location>
</feature>
<name>A0AA41YRN1_9PROT</name>
<dbReference type="SUPFAM" id="SSF51998">
    <property type="entry name" value="PFL-like glycyl radical enzymes"/>
    <property type="match status" value="1"/>
</dbReference>
<organism evidence="2 3">
    <name type="scientific">Limobrevibacterium gyesilva</name>
    <dbReference type="NCBI Taxonomy" id="2991712"/>
    <lineage>
        <taxon>Bacteria</taxon>
        <taxon>Pseudomonadati</taxon>
        <taxon>Pseudomonadota</taxon>
        <taxon>Alphaproteobacteria</taxon>
        <taxon>Acetobacterales</taxon>
        <taxon>Acetobacteraceae</taxon>
        <taxon>Limobrevibacterium</taxon>
    </lineage>
</organism>
<protein>
    <recommendedName>
        <fullName evidence="1">Ribonucleotide reductase large subunit C-terminal domain-containing protein</fullName>
    </recommendedName>
</protein>
<dbReference type="InterPro" id="IPR000788">
    <property type="entry name" value="RNR_lg_C"/>
</dbReference>
<accession>A0AA41YRN1</accession>
<evidence type="ECO:0000313" key="2">
    <source>
        <dbReference type="EMBL" id="MCW3475255.1"/>
    </source>
</evidence>
<gene>
    <name evidence="2" type="ORF">OL599_11800</name>
</gene>